<dbReference type="Pfam" id="PF05978">
    <property type="entry name" value="UNC-93"/>
    <property type="match status" value="2"/>
</dbReference>
<feature type="transmembrane region" description="Helical" evidence="7">
    <location>
        <begin position="432"/>
        <end position="450"/>
    </location>
</feature>
<dbReference type="AlphaFoldDB" id="A0A8R1U4Z7"/>
<sequence>MISRLNQEMSVRKFCGFCRLARRQKSRLGAGDQFTAMKDSTYQHVCTVLVGVATLFRFIGYDMATFIVESLVHSAHLRDPTAIIDHAGYYGQAVKEISSCLSTFIVPIVLNYIKPKWALVIGSALFAFYIGCFFYINNFLYFFANIVMGIAFTLNYTSFSTYQMQFSTRKTLARNSALVWGIASLSLIFGGGLYIYVTSTHADPSGAVDEAAVGQKYRYYSEEETRTLCGFLFAACIASLVMHATFPSREVANSVASENPHEKLTLKEQVGAIASVLVNPYILMFIPRFLNHGLFFSFYMNIYPTSFQYSTILARRHPMLTAYYAFAMCAGTTVCGLIISPLNRRFHDFGLRPLYYITIGVQLTTYVIATLTVPNWSTARPTSDGAIVEPHLIWVCVIAFLLGFGDATNTASNTVICSRLIPGRASHTYSAARFYIGIAASIIFFCSPMLTMRSHAVILISTTIISALTFNLAVKQVEKREEETRNEKRSIYYSQLFMDHLMKLRQKVFEFSSEDQIGNVLQKSVDLLSIRKRLPLIPFRAIFFYFSPCFPYNLFLLFVLNRTFECSQELPVPISNAMFSYMVWPFFREFRRSVLTSGIETRRAWATNQRGHVRRMEATLPYYNNGKTKIKDDNEKEDKEDTDCESDSNDEDEFSGNYANGLPLKRQNKRVVHCTIDRVLCHIEYRSDEMFDSTYQHLCTVVLGFATLFRYAGYDMATFIVESVLHSAHIRDARSIVNHAGFFGQATKEISMCLTSLLVPIIFNYVKPKANLFTNSYFLNYSWALVLGTFLLCIFTASFLVINNFLYFTVNILAGLAFSLLFTGISTYQMQFSTKETLARNSARVSAIAGISLLIGASLYMVISSTDSSSAQHEQADSYRYYSEGETRFMYGALTASLLLSFVLHCFLPDREVKNSVTSNSPHEKMTIRQQASEFRKNCRKNVVLVRANTLLTFSLTDTITSMMLHPSILKLIPVFINHGIFCVFSLNIYPTSLQYSSILSNDYPQLTAYYAYAMFFGTTACEIADFRNVTYNIYISGGLIVEPLSKYFHDFGLRPLYFLTLGTETLVIFICLLTVPNWATAHPTHAGSIIEPNLFCVVVVSILLGLVDSTLAAVNTVYCSRVMPGRASHTYAVGRFYIGTSAAIVFFCSPTLSMIHHSMIQLTFIIMSIFAFIGTANRIDRLEKSIEIPETSSMGEAEHSFTTINNESR</sequence>
<feature type="transmembrane region" description="Helical" evidence="7">
    <location>
        <begin position="1131"/>
        <end position="1153"/>
    </location>
</feature>
<evidence type="ECO:0000256" key="3">
    <source>
        <dbReference type="ARBA" id="ARBA00022692"/>
    </source>
</evidence>
<evidence type="ECO:0000256" key="2">
    <source>
        <dbReference type="ARBA" id="ARBA00009172"/>
    </source>
</evidence>
<name>A0A8R1U4Z7_PRIPA</name>
<feature type="region of interest" description="Disordered" evidence="6">
    <location>
        <begin position="625"/>
        <end position="659"/>
    </location>
</feature>
<keyword evidence="9" id="KW-1185">Reference proteome</keyword>
<dbReference type="SUPFAM" id="SSF103473">
    <property type="entry name" value="MFS general substrate transporter"/>
    <property type="match status" value="2"/>
</dbReference>
<dbReference type="PANTHER" id="PTHR23294:SF18">
    <property type="entry name" value="UNC93-LIKE PROTEIN MFSD11"/>
    <property type="match status" value="1"/>
</dbReference>
<dbReference type="InterPro" id="IPR051617">
    <property type="entry name" value="UNC-93-like_regulator"/>
</dbReference>
<proteinExistence type="inferred from homology"/>
<evidence type="ECO:0000256" key="6">
    <source>
        <dbReference type="SAM" id="MobiDB-lite"/>
    </source>
</evidence>
<keyword evidence="5 7" id="KW-0472">Membrane</keyword>
<feature type="transmembrane region" description="Helical" evidence="7">
    <location>
        <begin position="889"/>
        <end position="908"/>
    </location>
</feature>
<dbReference type="EnsemblMetazoa" id="PPA02369.1">
    <property type="protein sequence ID" value="PPA02369.1"/>
    <property type="gene ID" value="WBGene00091923"/>
</dbReference>
<feature type="transmembrane region" description="Helical" evidence="7">
    <location>
        <begin position="177"/>
        <end position="197"/>
    </location>
</feature>
<feature type="transmembrane region" description="Helical" evidence="7">
    <location>
        <begin position="225"/>
        <end position="246"/>
    </location>
</feature>
<feature type="transmembrane region" description="Helical" evidence="7">
    <location>
        <begin position="117"/>
        <end position="136"/>
    </location>
</feature>
<comment type="subcellular location">
    <subcellularLocation>
        <location evidence="1">Membrane</location>
        <topology evidence="1">Multi-pass membrane protein</topology>
    </subcellularLocation>
</comment>
<organism evidence="8 9">
    <name type="scientific">Pristionchus pacificus</name>
    <name type="common">Parasitic nematode worm</name>
    <dbReference type="NCBI Taxonomy" id="54126"/>
    <lineage>
        <taxon>Eukaryota</taxon>
        <taxon>Metazoa</taxon>
        <taxon>Ecdysozoa</taxon>
        <taxon>Nematoda</taxon>
        <taxon>Chromadorea</taxon>
        <taxon>Rhabditida</taxon>
        <taxon>Rhabditina</taxon>
        <taxon>Diplogasteromorpha</taxon>
        <taxon>Diplogasteroidea</taxon>
        <taxon>Neodiplogasteridae</taxon>
        <taxon>Pristionchus</taxon>
    </lineage>
</organism>
<feature type="transmembrane region" description="Helical" evidence="7">
    <location>
        <begin position="354"/>
        <end position="372"/>
    </location>
</feature>
<reference evidence="8" key="2">
    <citation type="submission" date="2022-06" db="UniProtKB">
        <authorList>
            <consortium name="EnsemblMetazoa"/>
        </authorList>
    </citation>
    <scope>IDENTIFICATION</scope>
    <source>
        <strain evidence="8">PS312</strain>
    </source>
</reference>
<evidence type="ECO:0000256" key="4">
    <source>
        <dbReference type="ARBA" id="ARBA00022989"/>
    </source>
</evidence>
<feature type="transmembrane region" description="Helical" evidence="7">
    <location>
        <begin position="392"/>
        <end position="411"/>
    </location>
</feature>
<gene>
    <name evidence="8" type="primary">WBGene00091923</name>
</gene>
<dbReference type="InterPro" id="IPR010291">
    <property type="entry name" value="Ion_channel_UNC-93"/>
</dbReference>
<feature type="transmembrane region" description="Helical" evidence="7">
    <location>
        <begin position="142"/>
        <end position="165"/>
    </location>
</feature>
<feature type="transmembrane region" description="Helical" evidence="7">
    <location>
        <begin position="570"/>
        <end position="587"/>
    </location>
</feature>
<feature type="compositionally biased region" description="Acidic residues" evidence="6">
    <location>
        <begin position="640"/>
        <end position="654"/>
    </location>
</feature>
<keyword evidence="4 7" id="KW-1133">Transmembrane helix</keyword>
<evidence type="ECO:0000313" key="9">
    <source>
        <dbReference type="Proteomes" id="UP000005239"/>
    </source>
</evidence>
<feature type="transmembrane region" description="Helical" evidence="7">
    <location>
        <begin position="456"/>
        <end position="474"/>
    </location>
</feature>
<feature type="transmembrane region" description="Helical" evidence="7">
    <location>
        <begin position="1057"/>
        <end position="1076"/>
    </location>
</feature>
<feature type="transmembrane region" description="Helical" evidence="7">
    <location>
        <begin position="1159"/>
        <end position="1177"/>
    </location>
</feature>
<evidence type="ECO:0000256" key="1">
    <source>
        <dbReference type="ARBA" id="ARBA00004141"/>
    </source>
</evidence>
<keyword evidence="3 7" id="KW-0812">Transmembrane</keyword>
<dbReference type="Gene3D" id="1.20.1250.20">
    <property type="entry name" value="MFS general substrate transporter like domains"/>
    <property type="match status" value="2"/>
</dbReference>
<feature type="transmembrane region" description="Helical" evidence="7">
    <location>
        <begin position="1096"/>
        <end position="1119"/>
    </location>
</feature>
<dbReference type="GO" id="GO:0016020">
    <property type="term" value="C:membrane"/>
    <property type="evidence" value="ECO:0007669"/>
    <property type="project" value="UniProtKB-SubCell"/>
</dbReference>
<feature type="transmembrane region" description="Helical" evidence="7">
    <location>
        <begin position="322"/>
        <end position="342"/>
    </location>
</feature>
<feature type="transmembrane region" description="Helical" evidence="7">
    <location>
        <begin position="845"/>
        <end position="863"/>
    </location>
</feature>
<feature type="transmembrane region" description="Helical" evidence="7">
    <location>
        <begin position="270"/>
        <end position="290"/>
    </location>
</feature>
<dbReference type="Proteomes" id="UP000005239">
    <property type="component" value="Unassembled WGS sequence"/>
</dbReference>
<evidence type="ECO:0008006" key="10">
    <source>
        <dbReference type="Google" id="ProtNLM"/>
    </source>
</evidence>
<evidence type="ECO:0000256" key="5">
    <source>
        <dbReference type="ARBA" id="ARBA00023136"/>
    </source>
</evidence>
<feature type="transmembrane region" description="Helical" evidence="7">
    <location>
        <begin position="805"/>
        <end position="825"/>
    </location>
</feature>
<feature type="transmembrane region" description="Helical" evidence="7">
    <location>
        <begin position="537"/>
        <end position="558"/>
    </location>
</feature>
<evidence type="ECO:0000313" key="8">
    <source>
        <dbReference type="EnsemblMetazoa" id="PPA02369.1"/>
    </source>
</evidence>
<comment type="similarity">
    <text evidence="2">Belongs to the unc-93 family.</text>
</comment>
<evidence type="ECO:0000256" key="7">
    <source>
        <dbReference type="SAM" id="Phobius"/>
    </source>
</evidence>
<feature type="transmembrane region" description="Helical" evidence="7">
    <location>
        <begin position="778"/>
        <end position="799"/>
    </location>
</feature>
<feature type="transmembrane region" description="Helical" evidence="7">
    <location>
        <begin position="1010"/>
        <end position="1027"/>
    </location>
</feature>
<dbReference type="InterPro" id="IPR036259">
    <property type="entry name" value="MFS_trans_sf"/>
</dbReference>
<dbReference type="PANTHER" id="PTHR23294">
    <property type="entry name" value="ET TRANSLATION PRODUCT-RELATED"/>
    <property type="match status" value="1"/>
</dbReference>
<protein>
    <recommendedName>
        <fullName evidence="10">Membrane transporter</fullName>
    </recommendedName>
</protein>
<feature type="transmembrane region" description="Helical" evidence="7">
    <location>
        <begin position="969"/>
        <end position="990"/>
    </location>
</feature>
<feature type="compositionally biased region" description="Basic and acidic residues" evidence="6">
    <location>
        <begin position="629"/>
        <end position="639"/>
    </location>
</feature>
<accession>A0A8R1U4Z7</accession>
<reference evidence="9" key="1">
    <citation type="journal article" date="2008" name="Nat. Genet.">
        <title>The Pristionchus pacificus genome provides a unique perspective on nematode lifestyle and parasitism.</title>
        <authorList>
            <person name="Dieterich C."/>
            <person name="Clifton S.W."/>
            <person name="Schuster L.N."/>
            <person name="Chinwalla A."/>
            <person name="Delehaunty K."/>
            <person name="Dinkelacker I."/>
            <person name="Fulton L."/>
            <person name="Fulton R."/>
            <person name="Godfrey J."/>
            <person name="Minx P."/>
            <person name="Mitreva M."/>
            <person name="Roeseler W."/>
            <person name="Tian H."/>
            <person name="Witte H."/>
            <person name="Yang S.P."/>
            <person name="Wilson R.K."/>
            <person name="Sommer R.J."/>
        </authorList>
    </citation>
    <scope>NUCLEOTIDE SEQUENCE [LARGE SCALE GENOMIC DNA]</scope>
    <source>
        <strain evidence="9">PS312</strain>
    </source>
</reference>